<reference evidence="8 9" key="1">
    <citation type="submission" date="2018-06" db="EMBL/GenBank/DDBJ databases">
        <title>Genomic Encyclopedia of Type Strains, Phase IV (KMG-IV): sequencing the most valuable type-strain genomes for metagenomic binning, comparative biology and taxonomic classification.</title>
        <authorList>
            <person name="Goeker M."/>
        </authorList>
    </citation>
    <scope>NUCLEOTIDE SEQUENCE [LARGE SCALE GENOMIC DNA]</scope>
    <source>
        <strain evidence="8 9">DSM 24032</strain>
    </source>
</reference>
<organism evidence="8 9">
    <name type="scientific">Arenicella xantha</name>
    <dbReference type="NCBI Taxonomy" id="644221"/>
    <lineage>
        <taxon>Bacteria</taxon>
        <taxon>Pseudomonadati</taxon>
        <taxon>Pseudomonadota</taxon>
        <taxon>Gammaproteobacteria</taxon>
        <taxon>Arenicellales</taxon>
        <taxon>Arenicellaceae</taxon>
        <taxon>Arenicella</taxon>
    </lineage>
</organism>
<accession>A0A395JIT4</accession>
<dbReference type="NCBIfam" id="NF002043">
    <property type="entry name" value="PRK00870.1"/>
    <property type="match status" value="1"/>
</dbReference>
<evidence type="ECO:0000313" key="9">
    <source>
        <dbReference type="Proteomes" id="UP000253083"/>
    </source>
</evidence>
<dbReference type="RefSeq" id="WP_113954789.1">
    <property type="nucleotide sequence ID" value="NZ_QNRT01000003.1"/>
</dbReference>
<dbReference type="OrthoDB" id="2086224at2"/>
<proteinExistence type="inferred from homology"/>
<feature type="active site" description="Proton acceptor" evidence="6">
    <location>
        <position position="280"/>
    </location>
</feature>
<comment type="function">
    <text evidence="6">Catalyzes hydrolytic cleavage of carbon-halogen bonds in halogenated aliphatic compounds, leading to the formation of the corresponding primary alcohols, halide ions and protons.</text>
</comment>
<dbReference type="Pfam" id="PF00561">
    <property type="entry name" value="Abhydrolase_1"/>
    <property type="match status" value="1"/>
</dbReference>
<name>A0A395JIT4_9GAMM</name>
<dbReference type="InterPro" id="IPR023489">
    <property type="entry name" value="Haloalkane_dehalogenase_1"/>
</dbReference>
<feature type="active site" description="Nucleophile" evidence="6">
    <location>
        <position position="123"/>
    </location>
</feature>
<dbReference type="InParanoid" id="A0A395JIT4"/>
<dbReference type="AlphaFoldDB" id="A0A395JIT4"/>
<dbReference type="PANTHER" id="PTHR42977:SF3">
    <property type="entry name" value="AB HYDROLASE-1 DOMAIN-CONTAINING PROTEIN"/>
    <property type="match status" value="1"/>
</dbReference>
<evidence type="ECO:0000256" key="3">
    <source>
        <dbReference type="ARBA" id="ARBA00011245"/>
    </source>
</evidence>
<comment type="caution">
    <text evidence="8">The sequence shown here is derived from an EMBL/GenBank/DDBJ whole genome shotgun (WGS) entry which is preliminary data.</text>
</comment>
<dbReference type="PANTHER" id="PTHR42977">
    <property type="entry name" value="HYDROLASE-RELATED"/>
    <property type="match status" value="1"/>
</dbReference>
<dbReference type="InterPro" id="IPR000073">
    <property type="entry name" value="AB_hydrolase_1"/>
</dbReference>
<dbReference type="GO" id="GO:0018786">
    <property type="term" value="F:haloalkane dehalogenase activity"/>
    <property type="evidence" value="ECO:0007669"/>
    <property type="project" value="UniProtKB-UniRule"/>
</dbReference>
<dbReference type="EMBL" id="QNRT01000003">
    <property type="protein sequence ID" value="RBP49793.1"/>
    <property type="molecule type" value="Genomic_DNA"/>
</dbReference>
<comment type="subunit">
    <text evidence="3 6">Monomer.</text>
</comment>
<dbReference type="PRINTS" id="PR00412">
    <property type="entry name" value="EPOXHYDRLASE"/>
</dbReference>
<evidence type="ECO:0000256" key="5">
    <source>
        <dbReference type="ARBA" id="ARBA00022801"/>
    </source>
</evidence>
<dbReference type="InterPro" id="IPR000639">
    <property type="entry name" value="Epox_hydrolase-like"/>
</dbReference>
<keyword evidence="5 6" id="KW-0378">Hydrolase</keyword>
<evidence type="ECO:0000256" key="2">
    <source>
        <dbReference type="ARBA" id="ARBA00008794"/>
    </source>
</evidence>
<feature type="domain" description="AB hydrolase-1" evidence="7">
    <location>
        <begin position="48"/>
        <end position="286"/>
    </location>
</feature>
<dbReference type="Gene3D" id="3.40.50.1820">
    <property type="entry name" value="alpha/beta hydrolase"/>
    <property type="match status" value="1"/>
</dbReference>
<dbReference type="SUPFAM" id="SSF53474">
    <property type="entry name" value="alpha/beta-Hydrolases"/>
    <property type="match status" value="1"/>
</dbReference>
<evidence type="ECO:0000256" key="4">
    <source>
        <dbReference type="ARBA" id="ARBA00012065"/>
    </source>
</evidence>
<sequence length="312" mass="33895">MKVLRTPDDRFDNLPGYAFEPNYLVVDDGAGGELRIHYLDEGDPHGMPVLLMHGEPSWSYLYRTMIPGLVAAGFRVIAPDLVGFGRSDKPTERADYTCQSHVDWMQSWLEALDLNEVVLFCQDWGGLIGLRLVTANPDRFSGVVAANTFLPTGDTAPSEAFLNWQSFSQSVPEFPVGSIIDGATVTKLSPAVIAAYDAPFPDETYKAGARQFPLLVPTTPDNPASLANRDAWKILSAWTKPFLTAFSDKDPVSAGGDKAFQNMVPGAAKQQHVTIIDGGHFLQEDKGEELAGVIVKFVADNQLGVDHGAQEG</sequence>
<gene>
    <name evidence="6" type="primary">dhmA</name>
    <name evidence="8" type="ORF">DFR28_103223</name>
</gene>
<comment type="catalytic activity">
    <reaction evidence="1 6">
        <text>1-haloalkane + H2O = a halide anion + a primary alcohol + H(+)</text>
        <dbReference type="Rhea" id="RHEA:19081"/>
        <dbReference type="ChEBI" id="CHEBI:15377"/>
        <dbReference type="ChEBI" id="CHEBI:15378"/>
        <dbReference type="ChEBI" id="CHEBI:15734"/>
        <dbReference type="ChEBI" id="CHEBI:16042"/>
        <dbReference type="ChEBI" id="CHEBI:18060"/>
        <dbReference type="EC" id="3.8.1.5"/>
    </reaction>
</comment>
<evidence type="ECO:0000256" key="6">
    <source>
        <dbReference type="HAMAP-Rule" id="MF_01230"/>
    </source>
</evidence>
<evidence type="ECO:0000259" key="7">
    <source>
        <dbReference type="Pfam" id="PF00561"/>
    </source>
</evidence>
<comment type="similarity">
    <text evidence="2 6">Belongs to the haloalkane dehalogenase family. Type 1 subfamily.</text>
</comment>
<dbReference type="InterPro" id="IPR029058">
    <property type="entry name" value="AB_hydrolase_fold"/>
</dbReference>
<dbReference type="InterPro" id="IPR051340">
    <property type="entry name" value="Haloalkane_dehalogenase"/>
</dbReference>
<dbReference type="PRINTS" id="PR00111">
    <property type="entry name" value="ABHYDROLASE"/>
</dbReference>
<dbReference type="HAMAP" id="MF_01230">
    <property type="entry name" value="Haloalk_dehal_type1"/>
    <property type="match status" value="1"/>
</dbReference>
<dbReference type="Proteomes" id="UP000253083">
    <property type="component" value="Unassembled WGS sequence"/>
</dbReference>
<evidence type="ECO:0000256" key="1">
    <source>
        <dbReference type="ARBA" id="ARBA00001644"/>
    </source>
</evidence>
<keyword evidence="9" id="KW-1185">Reference proteome</keyword>
<feature type="active site" description="Proton donor" evidence="6">
    <location>
        <position position="250"/>
    </location>
</feature>
<dbReference type="GO" id="GO:0004301">
    <property type="term" value="F:epoxide hydrolase activity"/>
    <property type="evidence" value="ECO:0007669"/>
    <property type="project" value="TreeGrafter"/>
</dbReference>
<protein>
    <recommendedName>
        <fullName evidence="4 6">Haloalkane dehalogenase</fullName>
        <ecNumber evidence="4 6">3.8.1.5</ecNumber>
    </recommendedName>
</protein>
<dbReference type="EC" id="3.8.1.5" evidence="4 6"/>
<evidence type="ECO:0000313" key="8">
    <source>
        <dbReference type="EMBL" id="RBP49793.1"/>
    </source>
</evidence>